<dbReference type="CDD" id="cd01146">
    <property type="entry name" value="FhuD"/>
    <property type="match status" value="1"/>
</dbReference>
<dbReference type="EMBL" id="JAFNAA010000015">
    <property type="protein sequence ID" value="MBO1109149.1"/>
    <property type="molecule type" value="Genomic_DNA"/>
</dbReference>
<name>A0A8I2B2Q4_PLESH</name>
<dbReference type="Proteomes" id="UP000664658">
    <property type="component" value="Unassembled WGS sequence"/>
</dbReference>
<feature type="domain" description="Fe/B12 periplasmic-binding" evidence="8">
    <location>
        <begin position="65"/>
        <end position="335"/>
    </location>
</feature>
<comment type="caution">
    <text evidence="9">The sequence shown here is derived from an EMBL/GenBank/DDBJ whole genome shotgun (WGS) entry which is preliminary data.</text>
</comment>
<protein>
    <submittedName>
        <fullName evidence="9">Iron-siderophore ABC transporter substrate-binding protein</fullName>
    </submittedName>
</protein>
<dbReference type="GO" id="GO:1901678">
    <property type="term" value="P:iron coordination entity transport"/>
    <property type="evidence" value="ECO:0007669"/>
    <property type="project" value="UniProtKB-ARBA"/>
</dbReference>
<dbReference type="AlphaFoldDB" id="A0A8I2B2Q4"/>
<comment type="similarity">
    <text evidence="2">Belongs to the bacterial solute-binding protein 8 family.</text>
</comment>
<dbReference type="InterPro" id="IPR002491">
    <property type="entry name" value="ABC_transptr_periplasmic_BD"/>
</dbReference>
<evidence type="ECO:0000256" key="2">
    <source>
        <dbReference type="ARBA" id="ARBA00008814"/>
    </source>
</evidence>
<gene>
    <name evidence="9" type="ORF">J2R62_13185</name>
</gene>
<keyword evidence="4" id="KW-0408">Iron</keyword>
<evidence type="ECO:0000256" key="4">
    <source>
        <dbReference type="ARBA" id="ARBA00022496"/>
    </source>
</evidence>
<proteinExistence type="inferred from homology"/>
<dbReference type="Pfam" id="PF01497">
    <property type="entry name" value="Peripla_BP_2"/>
    <property type="match status" value="1"/>
</dbReference>
<reference evidence="9" key="1">
    <citation type="submission" date="2021-03" db="EMBL/GenBank/DDBJ databases">
        <title>Plesiomonas shigelloides zfcc0051, isolated from zebrafish feces.</title>
        <authorList>
            <person name="Vanderhoek Z."/>
            <person name="Gaulke C."/>
        </authorList>
    </citation>
    <scope>NUCLEOTIDE SEQUENCE</scope>
    <source>
        <strain evidence="9">Zfcc0051</strain>
    </source>
</reference>
<dbReference type="SUPFAM" id="SSF53807">
    <property type="entry name" value="Helical backbone' metal receptor"/>
    <property type="match status" value="1"/>
</dbReference>
<keyword evidence="4" id="KW-0406">Ion transport</keyword>
<comment type="subcellular location">
    <subcellularLocation>
        <location evidence="1">Cell envelope</location>
    </subcellularLocation>
</comment>
<evidence type="ECO:0000259" key="8">
    <source>
        <dbReference type="PROSITE" id="PS50983"/>
    </source>
</evidence>
<evidence type="ECO:0000313" key="10">
    <source>
        <dbReference type="Proteomes" id="UP000664658"/>
    </source>
</evidence>
<dbReference type="InterPro" id="IPR051313">
    <property type="entry name" value="Bact_iron-sidero_bind"/>
</dbReference>
<dbReference type="PROSITE" id="PS51257">
    <property type="entry name" value="PROKAR_LIPOPROTEIN"/>
    <property type="match status" value="1"/>
</dbReference>
<keyword evidence="3" id="KW-0813">Transport</keyword>
<keyword evidence="4" id="KW-0410">Iron transport</keyword>
<dbReference type="PANTHER" id="PTHR30532:SF21">
    <property type="entry name" value="SIDEROPHORE-BINDING LIPOPROTEIN YFIY-RELATED"/>
    <property type="match status" value="1"/>
</dbReference>
<evidence type="ECO:0000313" key="9">
    <source>
        <dbReference type="EMBL" id="MBO1109149.1"/>
    </source>
</evidence>
<feature type="region of interest" description="Disordered" evidence="6">
    <location>
        <begin position="25"/>
        <end position="46"/>
    </location>
</feature>
<sequence>MRHSLLLAGAVSVFILAGCDNATPDSTAQTHSALATRADSATNDKQTRSVQHAMGVTEVRTHPERVVTLTNEATEAMLAMGITPVGAVRSMTVAGQDNGVWYSHFGQTLQNAGTVDLGDEEQVNLEAIAALKPDLILGIKQRQEKIYDQLSAVAPTVFSETFMGAWRENFLTYADGASQKEAATALLAAWDANAQQLKTDLDAAGKLQQQIAVVRFQSSGARYYYNDSFATDIIRRVGLARPPLHDKEGFAEGLTRERIPEVNADQLFYFVMETGNGKASAAEQSWLAEPLWQQLPVVKNNAVHKVNHETWNKSYGILAADYVLQDLRAALLPTGFDNDINNNSSDSQSKG</sequence>
<feature type="chain" id="PRO_5034410236" evidence="7">
    <location>
        <begin position="23"/>
        <end position="351"/>
    </location>
</feature>
<evidence type="ECO:0000256" key="6">
    <source>
        <dbReference type="SAM" id="MobiDB-lite"/>
    </source>
</evidence>
<evidence type="ECO:0000256" key="3">
    <source>
        <dbReference type="ARBA" id="ARBA00022448"/>
    </source>
</evidence>
<accession>A0A8I2B2Q4</accession>
<evidence type="ECO:0000256" key="7">
    <source>
        <dbReference type="SAM" id="SignalP"/>
    </source>
</evidence>
<dbReference type="GO" id="GO:0030288">
    <property type="term" value="C:outer membrane-bounded periplasmic space"/>
    <property type="evidence" value="ECO:0007669"/>
    <property type="project" value="TreeGrafter"/>
</dbReference>
<evidence type="ECO:0000256" key="5">
    <source>
        <dbReference type="ARBA" id="ARBA00022729"/>
    </source>
</evidence>
<evidence type="ECO:0000256" key="1">
    <source>
        <dbReference type="ARBA" id="ARBA00004196"/>
    </source>
</evidence>
<dbReference type="PANTHER" id="PTHR30532">
    <property type="entry name" value="IRON III DICITRATE-BINDING PERIPLASMIC PROTEIN"/>
    <property type="match status" value="1"/>
</dbReference>
<feature type="signal peptide" evidence="7">
    <location>
        <begin position="1"/>
        <end position="22"/>
    </location>
</feature>
<dbReference type="RefSeq" id="WP_207542403.1">
    <property type="nucleotide sequence ID" value="NZ_JAFNAA010000015.1"/>
</dbReference>
<dbReference type="Gene3D" id="3.40.50.1980">
    <property type="entry name" value="Nitrogenase molybdenum iron protein domain"/>
    <property type="match status" value="2"/>
</dbReference>
<keyword evidence="5 7" id="KW-0732">Signal</keyword>
<dbReference type="PROSITE" id="PS50983">
    <property type="entry name" value="FE_B12_PBP"/>
    <property type="match status" value="1"/>
</dbReference>
<organism evidence="9 10">
    <name type="scientific">Plesiomonas shigelloides</name>
    <name type="common">Aeromonas shigelloides</name>
    <dbReference type="NCBI Taxonomy" id="703"/>
    <lineage>
        <taxon>Bacteria</taxon>
        <taxon>Pseudomonadati</taxon>
        <taxon>Pseudomonadota</taxon>
        <taxon>Gammaproteobacteria</taxon>
        <taxon>Enterobacterales</taxon>
        <taxon>Enterobacteriaceae</taxon>
        <taxon>Plesiomonas</taxon>
    </lineage>
</organism>